<proteinExistence type="predicted"/>
<evidence type="ECO:0000313" key="1">
    <source>
        <dbReference type="EMBL" id="OJH48877.1"/>
    </source>
</evidence>
<evidence type="ECO:0000313" key="2">
    <source>
        <dbReference type="Proteomes" id="UP000185713"/>
    </source>
</evidence>
<dbReference type="AlphaFoldDB" id="A0A1L9C313"/>
<accession>A0A1L9C313</accession>
<comment type="caution">
    <text evidence="1">The sequence shown here is derived from an EMBL/GenBank/DDBJ whole genome shotgun (WGS) entry which is preliminary data.</text>
</comment>
<protein>
    <submittedName>
        <fullName evidence="1">Uncharacterized protein</fullName>
    </submittedName>
</protein>
<dbReference type="Proteomes" id="UP000185713">
    <property type="component" value="Unassembled WGS sequence"/>
</dbReference>
<reference evidence="1 2" key="1">
    <citation type="submission" date="2014-12" db="EMBL/GenBank/DDBJ databases">
        <title>The genome sequence of Methanohalophilus portucalensis strain FDF1.</title>
        <authorList>
            <person name="Lai M.-C."/>
            <person name="Lai S.-J."/>
        </authorList>
    </citation>
    <scope>NUCLEOTIDE SEQUENCE [LARGE SCALE GENOMIC DNA]</scope>
    <source>
        <strain evidence="1 2">FDF-1</strain>
    </source>
</reference>
<gene>
    <name evidence="1" type="ORF">MPF_1377</name>
</gene>
<name>A0A1L9C313_9EURY</name>
<sequence length="34" mass="3996">MTFTSPDIITNNIKLLVLIQKGINRLIYRDSYLK</sequence>
<organism evidence="1 2">
    <name type="scientific">Methanohalophilus portucalensis FDF-1</name>
    <dbReference type="NCBI Taxonomy" id="523843"/>
    <lineage>
        <taxon>Archaea</taxon>
        <taxon>Methanobacteriati</taxon>
        <taxon>Methanobacteriota</taxon>
        <taxon>Stenosarchaea group</taxon>
        <taxon>Methanomicrobia</taxon>
        <taxon>Methanosarcinales</taxon>
        <taxon>Methanosarcinaceae</taxon>
        <taxon>Methanohalophilus</taxon>
    </lineage>
</organism>
<dbReference type="EMBL" id="JWTK01000004">
    <property type="protein sequence ID" value="OJH48877.1"/>
    <property type="molecule type" value="Genomic_DNA"/>
</dbReference>